<feature type="compositionally biased region" description="Basic and acidic residues" evidence="1">
    <location>
        <begin position="60"/>
        <end position="69"/>
    </location>
</feature>
<reference evidence="2 3" key="1">
    <citation type="submission" date="2018-06" db="EMBL/GenBank/DDBJ databases">
        <title>Streptomyces reniochalinae sp. nov. and Streptomyces diacarnus sp. nov. from marine sponges.</title>
        <authorList>
            <person name="Li L."/>
        </authorList>
    </citation>
    <scope>NUCLEOTIDE SEQUENCE [LARGE SCALE GENOMIC DNA]</scope>
    <source>
        <strain evidence="2 3">LHW50302</strain>
    </source>
</reference>
<dbReference type="AlphaFoldDB" id="A0A367EWN1"/>
<dbReference type="Proteomes" id="UP000253507">
    <property type="component" value="Unassembled WGS sequence"/>
</dbReference>
<proteinExistence type="predicted"/>
<evidence type="ECO:0000256" key="1">
    <source>
        <dbReference type="SAM" id="MobiDB-lite"/>
    </source>
</evidence>
<dbReference type="EMBL" id="QOIM01000026">
    <property type="protein sequence ID" value="RCG21787.1"/>
    <property type="molecule type" value="Genomic_DNA"/>
</dbReference>
<feature type="region of interest" description="Disordered" evidence="1">
    <location>
        <begin position="33"/>
        <end position="69"/>
    </location>
</feature>
<name>A0A367EWN1_9ACTN</name>
<evidence type="ECO:0000313" key="3">
    <source>
        <dbReference type="Proteomes" id="UP000253507"/>
    </source>
</evidence>
<sequence>MICAADAAMVVADAEQHALYRLLSEARYREDQTAEQNARLTRAAGDRARYPSMASQLDAAQRENARLRDERDRARRLAVALESQLAAVRAMHQPQRFTTSDICGHCSGWGGDGTWPAQLVAWPCDTVRAIKEQP</sequence>
<protein>
    <submittedName>
        <fullName evidence="2">Uncharacterized protein</fullName>
    </submittedName>
</protein>
<accession>A0A367EWN1</accession>
<evidence type="ECO:0000313" key="2">
    <source>
        <dbReference type="EMBL" id="RCG21787.1"/>
    </source>
</evidence>
<organism evidence="2 3">
    <name type="scientific">Streptomyces reniochalinae</name>
    <dbReference type="NCBI Taxonomy" id="2250578"/>
    <lineage>
        <taxon>Bacteria</taxon>
        <taxon>Bacillati</taxon>
        <taxon>Actinomycetota</taxon>
        <taxon>Actinomycetes</taxon>
        <taxon>Kitasatosporales</taxon>
        <taxon>Streptomycetaceae</taxon>
        <taxon>Streptomyces</taxon>
    </lineage>
</organism>
<keyword evidence="3" id="KW-1185">Reference proteome</keyword>
<comment type="caution">
    <text evidence="2">The sequence shown here is derived from an EMBL/GenBank/DDBJ whole genome shotgun (WGS) entry which is preliminary data.</text>
</comment>
<gene>
    <name evidence="2" type="ORF">DQ392_08750</name>
</gene>